<sequence length="118" mass="14389">MTISEFTRFAVVTEHGIMYQATHYSCTQAIQEQWFSKAVHHGGWSVQVCLRTMDKSRIYIFYNEEFIVCNRVQHQIIPEDKKYLYFLELERLKKLKRNQRKYCANHRRLKKLKSHYLL</sequence>
<protein>
    <submittedName>
        <fullName evidence="1">Uncharacterized protein</fullName>
    </submittedName>
</protein>
<evidence type="ECO:0000313" key="1">
    <source>
        <dbReference type="EMBL" id="MBP2002378.1"/>
    </source>
</evidence>
<reference evidence="1 2" key="1">
    <citation type="submission" date="2021-03" db="EMBL/GenBank/DDBJ databases">
        <title>Genomic Encyclopedia of Type Strains, Phase IV (KMG-IV): sequencing the most valuable type-strain genomes for metagenomic binning, comparative biology and taxonomic classification.</title>
        <authorList>
            <person name="Goeker M."/>
        </authorList>
    </citation>
    <scope>NUCLEOTIDE SEQUENCE [LARGE SCALE GENOMIC DNA]</scope>
    <source>
        <strain evidence="1 2">DSM 26806</strain>
    </source>
</reference>
<dbReference type="Proteomes" id="UP001519288">
    <property type="component" value="Unassembled WGS sequence"/>
</dbReference>
<keyword evidence="2" id="KW-1185">Reference proteome</keyword>
<accession>A0ABS4JKZ1</accession>
<evidence type="ECO:0000313" key="2">
    <source>
        <dbReference type="Proteomes" id="UP001519288"/>
    </source>
</evidence>
<dbReference type="EMBL" id="JAGGLD010000008">
    <property type="protein sequence ID" value="MBP2002378.1"/>
    <property type="molecule type" value="Genomic_DNA"/>
</dbReference>
<proteinExistence type="predicted"/>
<organism evidence="1 2">
    <name type="scientific">Paenibacillus shirakamiensis</name>
    <dbReference type="NCBI Taxonomy" id="1265935"/>
    <lineage>
        <taxon>Bacteria</taxon>
        <taxon>Bacillati</taxon>
        <taxon>Bacillota</taxon>
        <taxon>Bacilli</taxon>
        <taxon>Bacillales</taxon>
        <taxon>Paenibacillaceae</taxon>
        <taxon>Paenibacillus</taxon>
    </lineage>
</organism>
<gene>
    <name evidence="1" type="ORF">J2Z69_003451</name>
</gene>
<name>A0ABS4JKZ1_9BACL</name>
<comment type="caution">
    <text evidence="1">The sequence shown here is derived from an EMBL/GenBank/DDBJ whole genome shotgun (WGS) entry which is preliminary data.</text>
</comment>